<gene>
    <name evidence="2" type="ORF">EDC65_0531</name>
</gene>
<sequence length="526" mass="55365">MNEAGVPPARWRGYIDEATHEAVSGWVQGGADPDRPVVLEISCNGVPVARVVADRYRADLKAAGIGGGRHGFTVRLPGNLPRDQRHVVHVRRQIDGGDIPRSPITLGAARSFDAAAHSSIVQAVAEVTTEAGAQAALAFLAAQTNRLLQRRATWADTPAGRRRALVVDETTPNPAFGAGAVAILSHMRALQQLGYQVSFIAAYDGAPDPVAVAALEATGIEHCGQPFHPSVEELLRRRAGAFDLVYLYRASSAAGYLGLARRYCPGARIVFSVCDLHHLRMARQATLEKDDTLLAKSRAMRRTELSAVRLADAVVTHSTAEADILRRAAPRVAIHVVPWATPLQPVSRPFGQRRGIAFIGGYNHLPNCDAATWLAAEIMPILRRADPSITCLLVGSDMPESVRRLAGDGIEAVGPVDDLASVFERVRATVAPLRYGAGIKGKVLSSLAAGVPCVMTPLAAEGIALTPILGALVGRDAAGIAGLLHRMHSDPAANRAAASAGLDLIGAGYSEAHVAAALELALAPAA</sequence>
<protein>
    <submittedName>
        <fullName evidence="2">Glycosyl transferase family 4</fullName>
    </submittedName>
</protein>
<evidence type="ECO:0000259" key="1">
    <source>
        <dbReference type="Pfam" id="PF13439"/>
    </source>
</evidence>
<organism evidence="2 3">
    <name type="scientific">Stella humosa</name>
    <dbReference type="NCBI Taxonomy" id="94"/>
    <lineage>
        <taxon>Bacteria</taxon>
        <taxon>Pseudomonadati</taxon>
        <taxon>Pseudomonadota</taxon>
        <taxon>Alphaproteobacteria</taxon>
        <taxon>Rhodospirillales</taxon>
        <taxon>Stellaceae</taxon>
        <taxon>Stella</taxon>
    </lineage>
</organism>
<name>A0A3N1MCB1_9PROT</name>
<dbReference type="Gene3D" id="3.40.50.2000">
    <property type="entry name" value="Glycogen Phosphorylase B"/>
    <property type="match status" value="2"/>
</dbReference>
<proteinExistence type="predicted"/>
<dbReference type="SUPFAM" id="SSF53756">
    <property type="entry name" value="UDP-Glycosyltransferase/glycogen phosphorylase"/>
    <property type="match status" value="1"/>
</dbReference>
<dbReference type="EMBL" id="RJKX01000011">
    <property type="protein sequence ID" value="ROQ01353.1"/>
    <property type="molecule type" value="Genomic_DNA"/>
</dbReference>
<dbReference type="Pfam" id="PF13692">
    <property type="entry name" value="Glyco_trans_1_4"/>
    <property type="match status" value="1"/>
</dbReference>
<dbReference type="InterPro" id="IPR028098">
    <property type="entry name" value="Glyco_trans_4-like_N"/>
</dbReference>
<reference evidence="2 3" key="1">
    <citation type="submission" date="2018-11" db="EMBL/GenBank/DDBJ databases">
        <title>Genomic Encyclopedia of Type Strains, Phase IV (KMG-IV): sequencing the most valuable type-strain genomes for metagenomic binning, comparative biology and taxonomic classification.</title>
        <authorList>
            <person name="Goeker M."/>
        </authorList>
    </citation>
    <scope>NUCLEOTIDE SEQUENCE [LARGE SCALE GENOMIC DNA]</scope>
    <source>
        <strain evidence="2 3">DSM 5900</strain>
    </source>
</reference>
<feature type="domain" description="Glycosyltransferase subfamily 4-like N-terminal" evidence="1">
    <location>
        <begin position="182"/>
        <end position="338"/>
    </location>
</feature>
<dbReference type="PANTHER" id="PTHR12526">
    <property type="entry name" value="GLYCOSYLTRANSFERASE"/>
    <property type="match status" value="1"/>
</dbReference>
<accession>A0A3N1MCB1</accession>
<dbReference type="OrthoDB" id="9807209at2"/>
<dbReference type="RefSeq" id="WP_123688122.1">
    <property type="nucleotide sequence ID" value="NZ_AP019700.1"/>
</dbReference>
<dbReference type="AlphaFoldDB" id="A0A3N1MCB1"/>
<keyword evidence="3" id="KW-1185">Reference proteome</keyword>
<evidence type="ECO:0000313" key="2">
    <source>
        <dbReference type="EMBL" id="ROQ01353.1"/>
    </source>
</evidence>
<dbReference type="GO" id="GO:0016757">
    <property type="term" value="F:glycosyltransferase activity"/>
    <property type="evidence" value="ECO:0007669"/>
    <property type="project" value="UniProtKB-ARBA"/>
</dbReference>
<comment type="caution">
    <text evidence="2">The sequence shown here is derived from an EMBL/GenBank/DDBJ whole genome shotgun (WGS) entry which is preliminary data.</text>
</comment>
<dbReference type="PANTHER" id="PTHR12526:SF600">
    <property type="entry name" value="GLYCOSYL TRANSFERASE GROUP 1"/>
    <property type="match status" value="1"/>
</dbReference>
<evidence type="ECO:0000313" key="3">
    <source>
        <dbReference type="Proteomes" id="UP000278222"/>
    </source>
</evidence>
<dbReference type="Pfam" id="PF13439">
    <property type="entry name" value="Glyco_transf_4"/>
    <property type="match status" value="1"/>
</dbReference>
<keyword evidence="2" id="KW-0808">Transferase</keyword>
<dbReference type="Proteomes" id="UP000278222">
    <property type="component" value="Unassembled WGS sequence"/>
</dbReference>